<gene>
    <name evidence="2" type="ORF">NCTC10797_01149</name>
</gene>
<dbReference type="RefSeq" id="WP_130916278.1">
    <property type="nucleotide sequence ID" value="NZ_JADLPI010000010.1"/>
</dbReference>
<feature type="transmembrane region" description="Helical" evidence="1">
    <location>
        <begin position="38"/>
        <end position="59"/>
    </location>
</feature>
<feature type="transmembrane region" description="Helical" evidence="1">
    <location>
        <begin position="119"/>
        <end position="141"/>
    </location>
</feature>
<keyword evidence="1" id="KW-0472">Membrane</keyword>
<reference evidence="2 3" key="1">
    <citation type="submission" date="2019-02" db="EMBL/GenBank/DDBJ databases">
        <authorList>
            <consortium name="Pathogen Informatics"/>
        </authorList>
    </citation>
    <scope>NUCLEOTIDE SEQUENCE [LARGE SCALE GENOMIC DNA]</scope>
    <source>
        <strain evidence="2 3">3012STDY6756504</strain>
    </source>
</reference>
<proteinExistence type="predicted"/>
<dbReference type="AlphaFoldDB" id="A0A4U8VUS7"/>
<evidence type="ECO:0000313" key="2">
    <source>
        <dbReference type="EMBL" id="VFA97386.1"/>
    </source>
</evidence>
<feature type="transmembrane region" description="Helical" evidence="1">
    <location>
        <begin position="6"/>
        <end position="29"/>
    </location>
</feature>
<sequence length="222" mass="23514">MGELLIQLIPVMSGLVVTPGAIVGCVLLLHSRRPIRNALAFGAAFIVVYSLIAISALLGGASDPGATSKDVSHGAGLAVGLLFLTTGVWVWLRRPARRTTAEEPPKLLRELESSGPQRVFVIGIALAVINPNMFLMMSGMATISSSHASAGTALLATLLLLVAASLDFLIPIGVYLIFGERARRWLDALQVWMIRNTRLLSLAVLFGFGALFTARGIVELAG</sequence>
<keyword evidence="1" id="KW-1133">Transmembrane helix</keyword>
<keyword evidence="1" id="KW-0812">Transmembrane</keyword>
<dbReference type="InterPro" id="IPR021315">
    <property type="entry name" value="Gap/Sap"/>
</dbReference>
<evidence type="ECO:0000256" key="1">
    <source>
        <dbReference type="SAM" id="Phobius"/>
    </source>
</evidence>
<name>A0A4U8VUS7_9NOCA</name>
<feature type="transmembrane region" description="Helical" evidence="1">
    <location>
        <begin position="199"/>
        <end position="218"/>
    </location>
</feature>
<evidence type="ECO:0000313" key="3">
    <source>
        <dbReference type="Proteomes" id="UP000290439"/>
    </source>
</evidence>
<accession>A0A4U8VUS7</accession>
<feature type="transmembrane region" description="Helical" evidence="1">
    <location>
        <begin position="71"/>
        <end position="92"/>
    </location>
</feature>
<feature type="transmembrane region" description="Helical" evidence="1">
    <location>
        <begin position="153"/>
        <end position="178"/>
    </location>
</feature>
<dbReference type="Pfam" id="PF11139">
    <property type="entry name" value="SfLAP"/>
    <property type="match status" value="1"/>
</dbReference>
<organism evidence="2 3">
    <name type="scientific">Nocardia cyriacigeorgica</name>
    <dbReference type="NCBI Taxonomy" id="135487"/>
    <lineage>
        <taxon>Bacteria</taxon>
        <taxon>Bacillati</taxon>
        <taxon>Actinomycetota</taxon>
        <taxon>Actinomycetes</taxon>
        <taxon>Mycobacteriales</taxon>
        <taxon>Nocardiaceae</taxon>
        <taxon>Nocardia</taxon>
    </lineage>
</organism>
<dbReference type="Proteomes" id="UP000290439">
    <property type="component" value="Chromosome"/>
</dbReference>
<protein>
    <submittedName>
        <fullName evidence="2">Protein of uncharacterized function (DUF2910)</fullName>
    </submittedName>
</protein>
<dbReference type="EMBL" id="LR215973">
    <property type="protein sequence ID" value="VFA97386.1"/>
    <property type="molecule type" value="Genomic_DNA"/>
</dbReference>